<evidence type="ECO:0000313" key="2">
    <source>
        <dbReference type="EMBL" id="BAR87803.1"/>
    </source>
</evidence>
<dbReference type="AlphaFoldDB" id="A0A9W4A1X6"/>
<accession>A0A9W4A1X6</accession>
<sequence length="43" mass="4710">MKRLSGEVYQDDDPLAFAKGCKNGLIIALPFWVVVIGVVSFIV</sequence>
<reference evidence="2 3" key="1">
    <citation type="submission" date="2015-05" db="EMBL/GenBank/DDBJ databases">
        <title>Whole genome sequence of Bacillus thuringiensis serovar tolworthi Pasteur Institute Standard strain.</title>
        <authorList>
            <person name="Kanda K."/>
            <person name="Nakashima K."/>
            <person name="Nagano Y."/>
        </authorList>
    </citation>
    <scope>NUCLEOTIDE SEQUENCE [LARGE SCALE GENOMIC DNA]</scope>
    <source>
        <strain evidence="2 3">Pasteur Institute Standard strain</strain>
        <plasmid evidence="3">pKK4 DNA</plasmid>
    </source>
</reference>
<evidence type="ECO:0000256" key="1">
    <source>
        <dbReference type="SAM" id="Phobius"/>
    </source>
</evidence>
<feature type="transmembrane region" description="Helical" evidence="1">
    <location>
        <begin position="24"/>
        <end position="42"/>
    </location>
</feature>
<protein>
    <submittedName>
        <fullName evidence="2">Uncharacterized protein</fullName>
    </submittedName>
</protein>
<dbReference type="EMBL" id="AP014868">
    <property type="protein sequence ID" value="BAR87803.1"/>
    <property type="molecule type" value="Genomic_DNA"/>
</dbReference>
<gene>
    <name evidence="2" type="ORF">KNN_07070</name>
</gene>
<proteinExistence type="predicted"/>
<dbReference type="Proteomes" id="UP000055316">
    <property type="component" value="Plasmid pKK4"/>
</dbReference>
<dbReference type="RefSeq" id="WP_000826653.1">
    <property type="nucleotide sequence ID" value="NZ_AP014868.1"/>
</dbReference>
<organism evidence="2 3">
    <name type="scientific">Bacillus thuringiensis subsp. tolworthi</name>
    <dbReference type="NCBI Taxonomy" id="1442"/>
    <lineage>
        <taxon>Bacteria</taxon>
        <taxon>Bacillati</taxon>
        <taxon>Bacillota</taxon>
        <taxon>Bacilli</taxon>
        <taxon>Bacillales</taxon>
        <taxon>Bacillaceae</taxon>
        <taxon>Bacillus</taxon>
        <taxon>Bacillus cereus group</taxon>
    </lineage>
</organism>
<keyword evidence="1" id="KW-1133">Transmembrane helix</keyword>
<name>A0A9W4A1X6_BACTO</name>
<keyword evidence="1" id="KW-0472">Membrane</keyword>
<keyword evidence="2" id="KW-0614">Plasmid</keyword>
<dbReference type="GeneID" id="79382471"/>
<keyword evidence="1" id="KW-0812">Transmembrane</keyword>
<evidence type="ECO:0000313" key="3">
    <source>
        <dbReference type="Proteomes" id="UP000055316"/>
    </source>
</evidence>
<geneLocation type="plasmid" evidence="3">
    <name>pKK4 DNA</name>
</geneLocation>